<organism evidence="2 3">
    <name type="scientific">Cloacibacterium rupense</name>
    <dbReference type="NCBI Taxonomy" id="517423"/>
    <lineage>
        <taxon>Bacteria</taxon>
        <taxon>Pseudomonadati</taxon>
        <taxon>Bacteroidota</taxon>
        <taxon>Flavobacteriia</taxon>
        <taxon>Flavobacteriales</taxon>
        <taxon>Weeksellaceae</taxon>
    </lineage>
</organism>
<dbReference type="PANTHER" id="PTHR33937">
    <property type="entry name" value="IRON-MOLYBDENUM PROTEIN-RELATED-RELATED"/>
    <property type="match status" value="1"/>
</dbReference>
<dbReference type="InterPro" id="IPR051840">
    <property type="entry name" value="NifX/NifY_domain"/>
</dbReference>
<keyword evidence="3" id="KW-1185">Reference proteome</keyword>
<dbReference type="Proteomes" id="UP000620064">
    <property type="component" value="Unassembled WGS sequence"/>
</dbReference>
<comment type="caution">
    <text evidence="2">The sequence shown here is derived from an EMBL/GenBank/DDBJ whole genome shotgun (WGS) entry which is preliminary data.</text>
</comment>
<dbReference type="InterPro" id="IPR003731">
    <property type="entry name" value="Di-Nase_FeMo-co_biosynth"/>
</dbReference>
<name>A0ABQ2NG57_9FLAO</name>
<dbReference type="Gene3D" id="3.30.420.130">
    <property type="entry name" value="Dinitrogenase iron-molybdenum cofactor biosynthesis domain"/>
    <property type="match status" value="1"/>
</dbReference>
<gene>
    <name evidence="2" type="ORF">GCM10010992_06990</name>
</gene>
<evidence type="ECO:0000313" key="2">
    <source>
        <dbReference type="EMBL" id="GGP02472.1"/>
    </source>
</evidence>
<dbReference type="Pfam" id="PF02579">
    <property type="entry name" value="Nitro_FeMo-Co"/>
    <property type="match status" value="1"/>
</dbReference>
<evidence type="ECO:0000259" key="1">
    <source>
        <dbReference type="Pfam" id="PF02579"/>
    </source>
</evidence>
<reference evidence="3" key="1">
    <citation type="journal article" date="2019" name="Int. J. Syst. Evol. Microbiol.">
        <title>The Global Catalogue of Microorganisms (GCM) 10K type strain sequencing project: providing services to taxonomists for standard genome sequencing and annotation.</title>
        <authorList>
            <consortium name="The Broad Institute Genomics Platform"/>
            <consortium name="The Broad Institute Genome Sequencing Center for Infectious Disease"/>
            <person name="Wu L."/>
            <person name="Ma J."/>
        </authorList>
    </citation>
    <scope>NUCLEOTIDE SEQUENCE [LARGE SCALE GENOMIC DNA]</scope>
    <source>
        <strain evidence="3">CGMCC 1.7656</strain>
    </source>
</reference>
<evidence type="ECO:0000313" key="3">
    <source>
        <dbReference type="Proteomes" id="UP000620064"/>
    </source>
</evidence>
<feature type="domain" description="Dinitrogenase iron-molybdenum cofactor biosynthesis" evidence="1">
    <location>
        <begin position="10"/>
        <end position="108"/>
    </location>
</feature>
<dbReference type="InterPro" id="IPR036105">
    <property type="entry name" value="DiNase_FeMo-co_biosyn_sf"/>
</dbReference>
<protein>
    <recommendedName>
        <fullName evidence="1">Dinitrogenase iron-molybdenum cofactor biosynthesis domain-containing protein</fullName>
    </recommendedName>
</protein>
<dbReference type="PANTHER" id="PTHR33937:SF2">
    <property type="entry name" value="DINITROGENASE IRON-MOLYBDENUM COFACTOR BIOSYNTHESIS DOMAIN-CONTAINING PROTEIN"/>
    <property type="match status" value="1"/>
</dbReference>
<sequence length="110" mass="12442">MKIAIPTNDRKTVAAHTGKCKEFAFYVIENGKLVSKNYEPNLHSHNHGEGCCGRHSGEVHHHDELIEIISKADLLLYLGMGKGLREDLEKESIKIEKAKFIYIEEILADI</sequence>
<accession>A0ABQ2NG57</accession>
<proteinExistence type="predicted"/>
<dbReference type="EMBL" id="BMLV01000001">
    <property type="protein sequence ID" value="GGP02472.1"/>
    <property type="molecule type" value="Genomic_DNA"/>
</dbReference>
<dbReference type="RefSeq" id="WP_188616689.1">
    <property type="nucleotide sequence ID" value="NZ_BMLV01000001.1"/>
</dbReference>
<dbReference type="SUPFAM" id="SSF53146">
    <property type="entry name" value="Nitrogenase accessory factor-like"/>
    <property type="match status" value="1"/>
</dbReference>